<protein>
    <submittedName>
        <fullName evidence="1">Uncharacterized protein</fullName>
    </submittedName>
</protein>
<dbReference type="HOGENOM" id="CLU_2917487_0_0_3"/>
<dbReference type="PaxDb" id="449447-MAE_61620"/>
<reference evidence="1 2" key="1">
    <citation type="journal article" date="2007" name="DNA Res.">
        <title>Complete genomic structure of the bloom-forming toxic cyanobacterium Microcystis aeruginosa NIES-843.</title>
        <authorList>
            <person name="Kaneko T."/>
            <person name="Nakajima N."/>
            <person name="Okamoto S."/>
            <person name="Suzuki I."/>
            <person name="Tanabe Y."/>
            <person name="Tamaoki M."/>
            <person name="Nakamura Y."/>
            <person name="Kasai F."/>
            <person name="Watanabe A."/>
            <person name="Kawashima K."/>
            <person name="Kishida Y."/>
            <person name="Ono A."/>
            <person name="Shimizu Y."/>
            <person name="Takahashi C."/>
            <person name="Minami C."/>
            <person name="Fujishiro T."/>
            <person name="Kohara M."/>
            <person name="Katoh M."/>
            <person name="Nakazaki N."/>
            <person name="Nakayama S."/>
            <person name="Yamada M."/>
            <person name="Tabata S."/>
            <person name="Watanabe M.M."/>
        </authorList>
    </citation>
    <scope>NUCLEOTIDE SEQUENCE [LARGE SCALE GENOMIC DNA]</scope>
    <source>
        <strain evidence="2">NIES-843 / IAM M-247</strain>
    </source>
</reference>
<evidence type="ECO:0000313" key="2">
    <source>
        <dbReference type="Proteomes" id="UP000001510"/>
    </source>
</evidence>
<keyword evidence="2" id="KW-1185">Reference proteome</keyword>
<dbReference type="AlphaFoldDB" id="B0JKD0"/>
<organism evidence="1 2">
    <name type="scientific">Microcystis aeruginosa (strain NIES-843 / IAM M-2473)</name>
    <dbReference type="NCBI Taxonomy" id="449447"/>
    <lineage>
        <taxon>Bacteria</taxon>
        <taxon>Bacillati</taxon>
        <taxon>Cyanobacteriota</taxon>
        <taxon>Cyanophyceae</taxon>
        <taxon>Oscillatoriophycideae</taxon>
        <taxon>Chroococcales</taxon>
        <taxon>Microcystaceae</taxon>
        <taxon>Microcystis</taxon>
    </lineage>
</organism>
<dbReference type="EnsemblBacteria" id="BAG05984">
    <property type="protein sequence ID" value="BAG05984"/>
    <property type="gene ID" value="MAE_61620"/>
</dbReference>
<sequence length="61" mass="6569">MGKFIGYLASRKDINIYSTLSLGRNLASSNWLAGNDTPLGGFASLLRNSKGKVIPRSEVLV</sequence>
<accession>B0JKD0</accession>
<proteinExistence type="predicted"/>
<dbReference type="KEGG" id="mar:MAE_61620"/>
<dbReference type="STRING" id="449447.MAE_61620"/>
<dbReference type="EMBL" id="AP009552">
    <property type="protein sequence ID" value="BAG05984.1"/>
    <property type="molecule type" value="Genomic_DNA"/>
</dbReference>
<gene>
    <name evidence="1" type="ordered locus">MAE_61620</name>
</gene>
<name>B0JKD0_MICAN</name>
<evidence type="ECO:0000313" key="1">
    <source>
        <dbReference type="EMBL" id="BAG05984.1"/>
    </source>
</evidence>
<dbReference type="Proteomes" id="UP000001510">
    <property type="component" value="Chromosome"/>
</dbReference>